<feature type="domain" description="DhaL" evidence="1">
    <location>
        <begin position="5"/>
        <end position="194"/>
    </location>
</feature>
<keyword evidence="3" id="KW-1185">Reference proteome</keyword>
<name>A0A263D6N4_9PSEU</name>
<accession>A0A263D6N4</accession>
<dbReference type="Pfam" id="PF21645">
    <property type="entry name" value="FakA-like_M"/>
    <property type="match status" value="1"/>
</dbReference>
<dbReference type="GO" id="GO:0004371">
    <property type="term" value="F:glycerone kinase activity"/>
    <property type="evidence" value="ECO:0007669"/>
    <property type="project" value="InterPro"/>
</dbReference>
<dbReference type="InterPro" id="IPR036117">
    <property type="entry name" value="DhaL_dom_sf"/>
</dbReference>
<dbReference type="AlphaFoldDB" id="A0A263D6N4"/>
<dbReference type="InterPro" id="IPR048394">
    <property type="entry name" value="FakA-like_M"/>
</dbReference>
<dbReference type="SMART" id="SM01120">
    <property type="entry name" value="Dak2"/>
    <property type="match status" value="1"/>
</dbReference>
<dbReference type="RefSeq" id="WP_094861829.1">
    <property type="nucleotide sequence ID" value="NZ_NKYE01000003.1"/>
</dbReference>
<dbReference type="InterPro" id="IPR004007">
    <property type="entry name" value="DhaL_dom"/>
</dbReference>
<dbReference type="PANTHER" id="PTHR33434">
    <property type="entry name" value="DEGV DOMAIN-CONTAINING PROTEIN DR_1986-RELATED"/>
    <property type="match status" value="1"/>
</dbReference>
<organism evidence="2 3">
    <name type="scientific">Amycolatopsis antarctica</name>
    <dbReference type="NCBI Taxonomy" id="1854586"/>
    <lineage>
        <taxon>Bacteria</taxon>
        <taxon>Bacillati</taxon>
        <taxon>Actinomycetota</taxon>
        <taxon>Actinomycetes</taxon>
        <taxon>Pseudonocardiales</taxon>
        <taxon>Pseudonocardiaceae</taxon>
        <taxon>Amycolatopsis</taxon>
    </lineage>
</organism>
<dbReference type="InParanoid" id="A0A263D6N4"/>
<keyword evidence="2" id="KW-0808">Transferase</keyword>
<dbReference type="Pfam" id="PF13684">
    <property type="entry name" value="FakA-like_C"/>
    <property type="match status" value="1"/>
</dbReference>
<dbReference type="SMART" id="SM01121">
    <property type="entry name" value="Dak1_2"/>
    <property type="match status" value="1"/>
</dbReference>
<protein>
    <submittedName>
        <fullName evidence="2">Dihydroxyacetone kinase</fullName>
    </submittedName>
</protein>
<dbReference type="InterPro" id="IPR033470">
    <property type="entry name" value="FakA-like_C"/>
</dbReference>
<dbReference type="Gene3D" id="1.25.40.340">
    <property type="match status" value="1"/>
</dbReference>
<evidence type="ECO:0000313" key="2">
    <source>
        <dbReference type="EMBL" id="OZM74073.1"/>
    </source>
</evidence>
<dbReference type="Proteomes" id="UP000242444">
    <property type="component" value="Unassembled WGS sequence"/>
</dbReference>
<gene>
    <name evidence="2" type="ORF">CFN78_07310</name>
</gene>
<dbReference type="SUPFAM" id="SSF101473">
    <property type="entry name" value="DhaL-like"/>
    <property type="match status" value="1"/>
</dbReference>
<comment type="caution">
    <text evidence="2">The sequence shown here is derived from an EMBL/GenBank/DDBJ whole genome shotgun (WGS) entry which is preliminary data.</text>
</comment>
<dbReference type="PANTHER" id="PTHR33434:SF4">
    <property type="entry name" value="PHOSPHATASE PROTEIN"/>
    <property type="match status" value="1"/>
</dbReference>
<dbReference type="OrthoDB" id="9760324at2"/>
<evidence type="ECO:0000259" key="1">
    <source>
        <dbReference type="PROSITE" id="PS51480"/>
    </source>
</evidence>
<evidence type="ECO:0000313" key="3">
    <source>
        <dbReference type="Proteomes" id="UP000242444"/>
    </source>
</evidence>
<dbReference type="GO" id="GO:0006071">
    <property type="term" value="P:glycerol metabolic process"/>
    <property type="evidence" value="ECO:0007669"/>
    <property type="project" value="InterPro"/>
</dbReference>
<dbReference type="InterPro" id="IPR050270">
    <property type="entry name" value="DegV_domain_contain"/>
</dbReference>
<dbReference type="PROSITE" id="PS51480">
    <property type="entry name" value="DHAL"/>
    <property type="match status" value="1"/>
</dbReference>
<proteinExistence type="predicted"/>
<dbReference type="EMBL" id="NKYE01000003">
    <property type="protein sequence ID" value="OZM74073.1"/>
    <property type="molecule type" value="Genomic_DNA"/>
</dbReference>
<sequence>MFDAVAVAEWAASCVRSLDRLRADIDGINVYPVADGDTGSNLLHTLTGARDALAAEPEPIEAGRALGVLARGAVAAARGNSGVIVSQVLRGFAEASAGVSELDGRLLAEALGRADAAATKAVARPVRGTMLTVLSAAAWAAEGGTDLREVAASAARAAAAALERTPSQLPVLASAGVVDAGGRGLVAVLDALLAVVTGERTEPSRGLAAEEPARPRPAPHTWEVMYLLTGVDDAGLPGLRAALSGLGDSVTVAGDGAGSHAVHVHCADIGAAIEAGIEIGRPHRIRVEPLLTPGRPDEPPARENRAVVAVVHGAELAGLVGAEGVPVLAVPFGSLPTAEELLGLITETGVGHVTVLPGGLDLTGAADEVAGHAMLEDRDVVVIPCASPVQVLAALAVHDTARRTNDDVVAMAEAAAATRRGELRLLAEDAITWVGRAHAGDAVGLVDGEVVSIEPAGEDGPDTVAAAIAVLRRMLDVGGELVTLLSGEGTRPDVAEAVADALRAERPDVELAWYPGGDIGAVLLIGVE</sequence>
<keyword evidence="2" id="KW-0418">Kinase</keyword>
<reference evidence="2 3" key="1">
    <citation type="submission" date="2017-07" db="EMBL/GenBank/DDBJ databases">
        <title>Amycolatopsis antarcticus sp. nov., isolated from the surface of an Antarcticus brown macroalga.</title>
        <authorList>
            <person name="Wang J."/>
            <person name="Leiva S."/>
            <person name="Huang J."/>
            <person name="Huang Y."/>
        </authorList>
    </citation>
    <scope>NUCLEOTIDE SEQUENCE [LARGE SCALE GENOMIC DNA]</scope>
    <source>
        <strain evidence="2 3">AU-G6</strain>
    </source>
</reference>
<dbReference type="Pfam" id="PF02734">
    <property type="entry name" value="Dak2"/>
    <property type="match status" value="1"/>
</dbReference>